<proteinExistence type="predicted"/>
<evidence type="ECO:0000313" key="1">
    <source>
        <dbReference type="EMBL" id="KAK0667807.1"/>
    </source>
</evidence>
<dbReference type="Proteomes" id="UP001174997">
    <property type="component" value="Unassembled WGS sequence"/>
</dbReference>
<gene>
    <name evidence="1" type="ORF">QBC41DRAFT_338095</name>
</gene>
<dbReference type="AlphaFoldDB" id="A0AA39ZBU8"/>
<evidence type="ECO:0000313" key="2">
    <source>
        <dbReference type="Proteomes" id="UP001174997"/>
    </source>
</evidence>
<accession>A0AA39ZBU8</accession>
<organism evidence="1 2">
    <name type="scientific">Cercophora samala</name>
    <dbReference type="NCBI Taxonomy" id="330535"/>
    <lineage>
        <taxon>Eukaryota</taxon>
        <taxon>Fungi</taxon>
        <taxon>Dikarya</taxon>
        <taxon>Ascomycota</taxon>
        <taxon>Pezizomycotina</taxon>
        <taxon>Sordariomycetes</taxon>
        <taxon>Sordariomycetidae</taxon>
        <taxon>Sordariales</taxon>
        <taxon>Lasiosphaeriaceae</taxon>
        <taxon>Cercophora</taxon>
    </lineage>
</organism>
<comment type="caution">
    <text evidence="1">The sequence shown here is derived from an EMBL/GenBank/DDBJ whole genome shotgun (WGS) entry which is preliminary data.</text>
</comment>
<keyword evidence="2" id="KW-1185">Reference proteome</keyword>
<sequence length="151" mass="17131">MGLAHAKHKFISRPWDTAMINGLLILADRYDMMHLLSLFGESMRADIGLNIGVATTPDIFMNLYSSWELGDEDSFAKALKTIILATSLDRNDPIQLIYQGTKLASQQHFGPADLMDYIAQVRLTILTQLVDFINNEYKLHGRNRLLCPFFP</sequence>
<reference evidence="1" key="1">
    <citation type="submission" date="2023-06" db="EMBL/GenBank/DDBJ databases">
        <title>Genome-scale phylogeny and comparative genomics of the fungal order Sordariales.</title>
        <authorList>
            <consortium name="Lawrence Berkeley National Laboratory"/>
            <person name="Hensen N."/>
            <person name="Bonometti L."/>
            <person name="Westerberg I."/>
            <person name="Brannstrom I.O."/>
            <person name="Guillou S."/>
            <person name="Cros-Aarteil S."/>
            <person name="Calhoun S."/>
            <person name="Haridas S."/>
            <person name="Kuo A."/>
            <person name="Mondo S."/>
            <person name="Pangilinan J."/>
            <person name="Riley R."/>
            <person name="Labutti K."/>
            <person name="Andreopoulos B."/>
            <person name="Lipzen A."/>
            <person name="Chen C."/>
            <person name="Yanf M."/>
            <person name="Daum C."/>
            <person name="Ng V."/>
            <person name="Clum A."/>
            <person name="Steindorff A."/>
            <person name="Ohm R."/>
            <person name="Martin F."/>
            <person name="Silar P."/>
            <person name="Natvig D."/>
            <person name="Lalanne C."/>
            <person name="Gautier V."/>
            <person name="Ament-Velasquez S.L."/>
            <person name="Kruys A."/>
            <person name="Hutchinson M.I."/>
            <person name="Powell A.J."/>
            <person name="Barry K."/>
            <person name="Miller A.N."/>
            <person name="Grigoriev I.V."/>
            <person name="Debuchy R."/>
            <person name="Gladieux P."/>
            <person name="Thoren M.H."/>
            <person name="Johannesson H."/>
        </authorList>
    </citation>
    <scope>NUCLEOTIDE SEQUENCE</scope>
    <source>
        <strain evidence="1">CBS 307.81</strain>
    </source>
</reference>
<dbReference type="EMBL" id="JAULSY010000066">
    <property type="protein sequence ID" value="KAK0667807.1"/>
    <property type="molecule type" value="Genomic_DNA"/>
</dbReference>
<protein>
    <submittedName>
        <fullName evidence="1">Uncharacterized protein</fullName>
    </submittedName>
</protein>
<name>A0AA39ZBU8_9PEZI</name>